<dbReference type="KEGG" id="mph:MLP_20560"/>
<dbReference type="Proteomes" id="UP000007947">
    <property type="component" value="Chromosome"/>
</dbReference>
<feature type="region of interest" description="Disordered" evidence="1">
    <location>
        <begin position="1"/>
        <end position="61"/>
    </location>
</feature>
<proteinExistence type="predicted"/>
<dbReference type="RefSeq" id="WP_013862942.1">
    <property type="nucleotide sequence ID" value="NC_015635.1"/>
</dbReference>
<protein>
    <submittedName>
        <fullName evidence="2">Uncharacterized protein</fullName>
    </submittedName>
</protein>
<dbReference type="AlphaFoldDB" id="F5XDP7"/>
<dbReference type="EMBL" id="AP012204">
    <property type="protein sequence ID" value="BAK35070.1"/>
    <property type="molecule type" value="Genomic_DNA"/>
</dbReference>
<organism evidence="2 3">
    <name type="scientific">Microlunatus phosphovorus (strain ATCC 700054 / DSM 10555 / JCM 9379 / NBRC 101784 / NCIMB 13414 / VKM Ac-1990 / NM-1)</name>
    <dbReference type="NCBI Taxonomy" id="1032480"/>
    <lineage>
        <taxon>Bacteria</taxon>
        <taxon>Bacillati</taxon>
        <taxon>Actinomycetota</taxon>
        <taxon>Actinomycetes</taxon>
        <taxon>Propionibacteriales</taxon>
        <taxon>Propionibacteriaceae</taxon>
        <taxon>Microlunatus</taxon>
    </lineage>
</organism>
<sequence length="61" mass="6546">MSRDQKSATEDQGTRLGAPDDQDESGEEVEGHAADLRERGAVARPQAEDPAAVEPSRTPKE</sequence>
<keyword evidence="3" id="KW-1185">Reference proteome</keyword>
<evidence type="ECO:0000313" key="3">
    <source>
        <dbReference type="Proteomes" id="UP000007947"/>
    </source>
</evidence>
<evidence type="ECO:0000313" key="2">
    <source>
        <dbReference type="EMBL" id="BAK35070.1"/>
    </source>
</evidence>
<accession>F5XDP7</accession>
<reference evidence="2 3" key="1">
    <citation type="submission" date="2011-05" db="EMBL/GenBank/DDBJ databases">
        <title>Whole genome sequence of Microlunatus phosphovorus NM-1.</title>
        <authorList>
            <person name="Hosoyama A."/>
            <person name="Sasaki K."/>
            <person name="Harada T."/>
            <person name="Igarashi R."/>
            <person name="Kawakoshi A."/>
            <person name="Sasagawa M."/>
            <person name="Fukada J."/>
            <person name="Nakamura S."/>
            <person name="Katano Y."/>
            <person name="Hanada S."/>
            <person name="Kamagata Y."/>
            <person name="Nakamura N."/>
            <person name="Yamazaki S."/>
            <person name="Fujita N."/>
        </authorList>
    </citation>
    <scope>NUCLEOTIDE SEQUENCE [LARGE SCALE GENOMIC DNA]</scope>
    <source>
        <strain evidence="3">ATCC 700054 / DSM 10555 / JCM 9379 / NBRC 101784 / NCIMB 13414 / VKM Ac-1990 / NM-1</strain>
    </source>
</reference>
<feature type="compositionally biased region" description="Basic and acidic residues" evidence="1">
    <location>
        <begin position="1"/>
        <end position="13"/>
    </location>
</feature>
<evidence type="ECO:0000256" key="1">
    <source>
        <dbReference type="SAM" id="MobiDB-lite"/>
    </source>
</evidence>
<dbReference type="HOGENOM" id="CLU_2917504_0_0_11"/>
<gene>
    <name evidence="2" type="ordered locus">MLP_20560</name>
</gene>
<name>F5XDP7_MICPN</name>
<feature type="compositionally biased region" description="Basic and acidic residues" evidence="1">
    <location>
        <begin position="29"/>
        <end position="41"/>
    </location>
</feature>